<evidence type="ECO:0000259" key="3">
    <source>
        <dbReference type="PROSITE" id="PS51747"/>
    </source>
</evidence>
<name>A0ABQ5TDB2_9BACI</name>
<evidence type="ECO:0000313" key="4">
    <source>
        <dbReference type="EMBL" id="GLO64656.1"/>
    </source>
</evidence>
<dbReference type="RefSeq" id="WP_069686139.1">
    <property type="nucleotide sequence ID" value="NZ_BSKO01000001.1"/>
</dbReference>
<gene>
    <name evidence="4" type="primary">guaD</name>
    <name evidence="4" type="ORF">MACH08_04400</name>
</gene>
<dbReference type="Pfam" id="PF00383">
    <property type="entry name" value="dCMP_cyt_deam_1"/>
    <property type="match status" value="1"/>
</dbReference>
<comment type="caution">
    <text evidence="4">The sequence shown here is derived from an EMBL/GenBank/DDBJ whole genome shotgun (WGS) entry which is preliminary data.</text>
</comment>
<dbReference type="Gene3D" id="3.40.140.10">
    <property type="entry name" value="Cytidine Deaminase, domain 2"/>
    <property type="match status" value="1"/>
</dbReference>
<dbReference type="InterPro" id="IPR002125">
    <property type="entry name" value="CMP_dCMP_dom"/>
</dbReference>
<dbReference type="EMBL" id="BSKO01000001">
    <property type="protein sequence ID" value="GLO64656.1"/>
    <property type="molecule type" value="Genomic_DNA"/>
</dbReference>
<dbReference type="PANTHER" id="PTHR11079">
    <property type="entry name" value="CYTOSINE DEAMINASE FAMILY MEMBER"/>
    <property type="match status" value="1"/>
</dbReference>
<accession>A0ABQ5TDB2</accession>
<keyword evidence="1" id="KW-0479">Metal-binding</keyword>
<dbReference type="InterPro" id="IPR016192">
    <property type="entry name" value="APOBEC/CMP_deaminase_Zn-bd"/>
</dbReference>
<dbReference type="PROSITE" id="PS00903">
    <property type="entry name" value="CYT_DCMP_DEAMINASES_1"/>
    <property type="match status" value="1"/>
</dbReference>
<proteinExistence type="predicted"/>
<feature type="domain" description="CMP/dCMP-type deaminase" evidence="3">
    <location>
        <begin position="5"/>
        <end position="126"/>
    </location>
</feature>
<dbReference type="PANTHER" id="PTHR11079:SF161">
    <property type="entry name" value="CMP_DCMP-TYPE DEAMINASE DOMAIN-CONTAINING PROTEIN"/>
    <property type="match status" value="1"/>
</dbReference>
<dbReference type="InterPro" id="IPR016193">
    <property type="entry name" value="Cytidine_deaminase-like"/>
</dbReference>
<keyword evidence="5" id="KW-1185">Reference proteome</keyword>
<keyword evidence="2" id="KW-0862">Zinc</keyword>
<reference evidence="4 5" key="1">
    <citation type="submission" date="2023-02" db="EMBL/GenBank/DDBJ databases">
        <title>Oceanobacillus kimchii IFOP_LL358 isolated form Alexandrium catenella lab strain.</title>
        <authorList>
            <person name="Gajardo G."/>
            <person name="Ueki S."/>
            <person name="Maruyama F."/>
        </authorList>
    </citation>
    <scope>NUCLEOTIDE SEQUENCE [LARGE SCALE GENOMIC DNA]</scope>
    <source>
        <strain evidence="4 5">IFOP_LL358</strain>
    </source>
</reference>
<evidence type="ECO:0000256" key="2">
    <source>
        <dbReference type="ARBA" id="ARBA00022833"/>
    </source>
</evidence>
<evidence type="ECO:0000256" key="1">
    <source>
        <dbReference type="ARBA" id="ARBA00022723"/>
    </source>
</evidence>
<sequence length="159" mass="17810">MQINQNHHLFMAKAIELAVSNISQGGGPFGAVIVKDNEIIAEGSNQVTNHNDPTAHAEVQAIRQACEKLSTFELNGCTLYTSCEPCPMCLGAIYWARIDAVYYGANRKDAAKINFDDDLIYQEIELLPSARKLPFITIPTNDSLLPFETWEKYTKKTHY</sequence>
<protein>
    <submittedName>
        <fullName evidence="4">Guanine deaminase</fullName>
    </submittedName>
</protein>
<dbReference type="PROSITE" id="PS51747">
    <property type="entry name" value="CYT_DCMP_DEAMINASES_2"/>
    <property type="match status" value="1"/>
</dbReference>
<dbReference type="SUPFAM" id="SSF53927">
    <property type="entry name" value="Cytidine deaminase-like"/>
    <property type="match status" value="1"/>
</dbReference>
<dbReference type="CDD" id="cd01285">
    <property type="entry name" value="nucleoside_deaminase"/>
    <property type="match status" value="1"/>
</dbReference>
<dbReference type="Proteomes" id="UP001275436">
    <property type="component" value="Unassembled WGS sequence"/>
</dbReference>
<evidence type="ECO:0000313" key="5">
    <source>
        <dbReference type="Proteomes" id="UP001275436"/>
    </source>
</evidence>
<organism evidence="4 5">
    <name type="scientific">Oceanobacillus kimchii</name>
    <dbReference type="NCBI Taxonomy" id="746691"/>
    <lineage>
        <taxon>Bacteria</taxon>
        <taxon>Bacillati</taxon>
        <taxon>Bacillota</taxon>
        <taxon>Bacilli</taxon>
        <taxon>Bacillales</taxon>
        <taxon>Bacillaceae</taxon>
        <taxon>Oceanobacillus</taxon>
    </lineage>
</organism>